<dbReference type="PANTHER" id="PTHR12684">
    <property type="entry name" value="PUTATIVE PHOSPHOTRANSFERASE"/>
    <property type="match status" value="1"/>
</dbReference>
<feature type="compositionally biased region" description="Low complexity" evidence="7">
    <location>
        <begin position="1"/>
        <end position="15"/>
    </location>
</feature>
<evidence type="ECO:0000256" key="4">
    <source>
        <dbReference type="ARBA" id="ARBA00022679"/>
    </source>
</evidence>
<dbReference type="EMBL" id="LAEV01000467">
    <property type="protein sequence ID" value="KKA30205.1"/>
    <property type="molecule type" value="Genomic_DNA"/>
</dbReference>
<dbReference type="InterPro" id="IPR042081">
    <property type="entry name" value="RNA_2'-PTrans_C"/>
</dbReference>
<dbReference type="Gene3D" id="1.10.10.970">
    <property type="entry name" value="RNA 2'-phosphotransferase, Tpt1/KptA family, N-terminal domain"/>
    <property type="match status" value="1"/>
</dbReference>
<gene>
    <name evidence="8" type="ORF">TD95_001897</name>
</gene>
<dbReference type="Proteomes" id="UP000033483">
    <property type="component" value="Unassembled WGS sequence"/>
</dbReference>
<dbReference type="PANTHER" id="PTHR12684:SF2">
    <property type="entry name" value="TRNA 2'-PHOSPHOTRANSFERASE 1"/>
    <property type="match status" value="1"/>
</dbReference>
<comment type="caution">
    <text evidence="8">The sequence shown here is derived from an EMBL/GenBank/DDBJ whole genome shotgun (WGS) entry which is preliminary data.</text>
</comment>
<comment type="similarity">
    <text evidence="2">Belongs to the KptA/TPT1 family.</text>
</comment>
<evidence type="ECO:0000313" key="8">
    <source>
        <dbReference type="EMBL" id="KKA30205.1"/>
    </source>
</evidence>
<proteinExistence type="inferred from homology"/>
<reference evidence="8 9" key="1">
    <citation type="submission" date="2015-03" db="EMBL/GenBank/DDBJ databases">
        <authorList>
            <person name="Radwan O."/>
            <person name="Al-Naeli F.A."/>
            <person name="Rendon G.A."/>
            <person name="Fields C."/>
        </authorList>
    </citation>
    <scope>NUCLEOTIDE SEQUENCE [LARGE SCALE GENOMIC DNA]</scope>
    <source>
        <strain evidence="8">CR-DP1</strain>
    </source>
</reference>
<dbReference type="OrthoDB" id="419694at2759"/>
<protein>
    <recommendedName>
        <fullName evidence="3">2'-phosphotransferase</fullName>
        <ecNumber evidence="3">2.7.1.160</ecNumber>
    </recommendedName>
</protein>
<evidence type="ECO:0000256" key="5">
    <source>
        <dbReference type="ARBA" id="ARBA00023027"/>
    </source>
</evidence>
<evidence type="ECO:0000256" key="7">
    <source>
        <dbReference type="SAM" id="MobiDB-lite"/>
    </source>
</evidence>
<dbReference type="SUPFAM" id="SSF56399">
    <property type="entry name" value="ADP-ribosylation"/>
    <property type="match status" value="1"/>
</dbReference>
<name>A0A0F4ZJ36_9PEZI</name>
<keyword evidence="5" id="KW-0520">NAD</keyword>
<dbReference type="AlphaFoldDB" id="A0A0F4ZJ36"/>
<evidence type="ECO:0000256" key="1">
    <source>
        <dbReference type="ARBA" id="ARBA00003343"/>
    </source>
</evidence>
<evidence type="ECO:0000256" key="3">
    <source>
        <dbReference type="ARBA" id="ARBA00012007"/>
    </source>
</evidence>
<evidence type="ECO:0000256" key="2">
    <source>
        <dbReference type="ARBA" id="ARBA00009836"/>
    </source>
</evidence>
<evidence type="ECO:0000256" key="6">
    <source>
        <dbReference type="ARBA" id="ARBA00047949"/>
    </source>
</evidence>
<dbReference type="GO" id="GO:0006388">
    <property type="term" value="P:tRNA splicing, via endonucleolytic cleavage and ligation"/>
    <property type="evidence" value="ECO:0007669"/>
    <property type="project" value="TreeGrafter"/>
</dbReference>
<comment type="function">
    <text evidence="1">Catalyzes the last step of tRNA splicing, the transfer of the splice junction 2'-phosphate from ligated tRNA to NAD to produce ADP-ribose 1''-2'' cyclic phosphate.</text>
</comment>
<dbReference type="InterPro" id="IPR002745">
    <property type="entry name" value="Ptrans_KptA/Tpt1"/>
</dbReference>
<feature type="region of interest" description="Disordered" evidence="7">
    <location>
        <begin position="1"/>
        <end position="45"/>
    </location>
</feature>
<sequence length="304" mass="32474">MADSSSAPTETTSASVPERTPQNDRSGGGSGRRGRGGKGSGPMPREVRVSMALSKLLRHKATSAGITLDAEGFAELDKVSISTNTPLPSQQLAWPPLKSEKTTVQDVKDCTRDNAKQRFTMKPNPATNPHAAADNSSDATHWLIRANQGHSIALESSALLTEITPATLPPRVLHGTYFAFWRAIVAAGGLKRMTRNHVHCATGVPGTDDGVVSGMRKDAEILIEIDAEAALRDGAMKWWMSSNGVVLTEGDQDGLVPLRYFRRAEGVKAGVGVLMENGEVVAELPTDLQIRAPRGKNHGKGGRR</sequence>
<dbReference type="Pfam" id="PF01885">
    <property type="entry name" value="PTS_2-RNA"/>
    <property type="match status" value="1"/>
</dbReference>
<keyword evidence="9" id="KW-1185">Reference proteome</keyword>
<organism evidence="8 9">
    <name type="scientific">Thielaviopsis punctulata</name>
    <dbReference type="NCBI Taxonomy" id="72032"/>
    <lineage>
        <taxon>Eukaryota</taxon>
        <taxon>Fungi</taxon>
        <taxon>Dikarya</taxon>
        <taxon>Ascomycota</taxon>
        <taxon>Pezizomycotina</taxon>
        <taxon>Sordariomycetes</taxon>
        <taxon>Hypocreomycetidae</taxon>
        <taxon>Microascales</taxon>
        <taxon>Ceratocystidaceae</taxon>
        <taxon>Thielaviopsis</taxon>
    </lineage>
</organism>
<keyword evidence="4" id="KW-0808">Transferase</keyword>
<dbReference type="EC" id="2.7.1.160" evidence="3"/>
<dbReference type="InterPro" id="IPR042080">
    <property type="entry name" value="RNA_2'-PTrans_N"/>
</dbReference>
<dbReference type="Gene3D" id="3.20.170.30">
    <property type="match status" value="1"/>
</dbReference>
<accession>A0A0F4ZJ36</accession>
<dbReference type="GO" id="GO:0000215">
    <property type="term" value="F:tRNA 2'-phosphotransferase activity"/>
    <property type="evidence" value="ECO:0007669"/>
    <property type="project" value="UniProtKB-EC"/>
</dbReference>
<evidence type="ECO:0000313" key="9">
    <source>
        <dbReference type="Proteomes" id="UP000033483"/>
    </source>
</evidence>
<comment type="catalytic activity">
    <reaction evidence="6">
        <text>2'-phospho-[ligated tRNA] + NAD(+) = mature tRNA + ADP-alpha-D-ribose 1'',2''-cyclic phosphate + nicotinamide</text>
        <dbReference type="Rhea" id="RHEA:23324"/>
        <dbReference type="Rhea" id="RHEA-COMP:11106"/>
        <dbReference type="Rhea" id="RHEA-COMP:11107"/>
        <dbReference type="ChEBI" id="CHEBI:17154"/>
        <dbReference type="ChEBI" id="CHEBI:57540"/>
        <dbReference type="ChEBI" id="CHEBI:76596"/>
        <dbReference type="ChEBI" id="CHEBI:82883"/>
        <dbReference type="ChEBI" id="CHEBI:85027"/>
        <dbReference type="EC" id="2.7.1.160"/>
    </reaction>
</comment>